<name>A0A9X2JCW4_9SPHI</name>
<keyword evidence="3 5" id="KW-0663">Pyridoxal phosphate</keyword>
<dbReference type="PANTHER" id="PTHR43780:SF2">
    <property type="entry name" value="1-AMINOCYCLOPROPANE-1-CARBOXYLATE DEAMINASE-RELATED"/>
    <property type="match status" value="1"/>
</dbReference>
<feature type="active site" description="Nucleophile" evidence="4">
    <location>
        <position position="66"/>
    </location>
</feature>
<reference evidence="7" key="1">
    <citation type="submission" date="2022-06" db="EMBL/GenBank/DDBJ databases">
        <title>Solitalea sp. MAHUQ-68 isolated from rhizospheric soil.</title>
        <authorList>
            <person name="Huq M.A."/>
        </authorList>
    </citation>
    <scope>NUCLEOTIDE SEQUENCE</scope>
    <source>
        <strain evidence="7">MAHUQ-68</strain>
    </source>
</reference>
<comment type="similarity">
    <text evidence="2">Belongs to the ACC deaminase/D-cysteine desulfhydrase family.</text>
</comment>
<feature type="domain" description="Tryptophan synthase beta chain-like PALP" evidence="6">
    <location>
        <begin position="14"/>
        <end position="281"/>
    </location>
</feature>
<feature type="modified residue" description="N6-(pyridoxal phosphate)lysine" evidence="5">
    <location>
        <position position="39"/>
    </location>
</feature>
<evidence type="ECO:0000313" key="7">
    <source>
        <dbReference type="EMBL" id="MCO4292225.1"/>
    </source>
</evidence>
<dbReference type="InterPro" id="IPR036052">
    <property type="entry name" value="TrpB-like_PALP_sf"/>
</dbReference>
<dbReference type="GO" id="GO:0019148">
    <property type="term" value="F:D-cysteine desulfhydrase activity"/>
    <property type="evidence" value="ECO:0007669"/>
    <property type="project" value="TreeGrafter"/>
</dbReference>
<dbReference type="InterPro" id="IPR027278">
    <property type="entry name" value="ACCD_DCysDesulf"/>
</dbReference>
<dbReference type="InterPro" id="IPR001926">
    <property type="entry name" value="TrpB-like_PALP"/>
</dbReference>
<dbReference type="Proteomes" id="UP001155182">
    <property type="component" value="Unassembled WGS sequence"/>
</dbReference>
<dbReference type="PANTHER" id="PTHR43780">
    <property type="entry name" value="1-AMINOCYCLOPROPANE-1-CARBOXYLATE DEAMINASE-RELATED"/>
    <property type="match status" value="1"/>
</dbReference>
<protein>
    <submittedName>
        <fullName evidence="7">Pyridoxal-phosphate dependent enzyme</fullName>
    </submittedName>
</protein>
<dbReference type="Gene3D" id="3.40.50.1100">
    <property type="match status" value="2"/>
</dbReference>
<dbReference type="PIRSF" id="PIRSF006278">
    <property type="entry name" value="ACCD_DCysDesulf"/>
    <property type="match status" value="1"/>
</dbReference>
<comment type="caution">
    <text evidence="7">The sequence shown here is derived from an EMBL/GenBank/DDBJ whole genome shotgun (WGS) entry which is preliminary data.</text>
</comment>
<evidence type="ECO:0000313" key="8">
    <source>
        <dbReference type="Proteomes" id="UP001155182"/>
    </source>
</evidence>
<gene>
    <name evidence="7" type="ORF">NF867_05035</name>
</gene>
<dbReference type="RefSeq" id="WP_252586508.1">
    <property type="nucleotide sequence ID" value="NZ_JAMWYS010000024.1"/>
</dbReference>
<accession>A0A9X2JCW4</accession>
<evidence type="ECO:0000256" key="3">
    <source>
        <dbReference type="ARBA" id="ARBA00022898"/>
    </source>
</evidence>
<evidence type="ECO:0000259" key="6">
    <source>
        <dbReference type="Pfam" id="PF00291"/>
    </source>
</evidence>
<dbReference type="AlphaFoldDB" id="A0A9X2JCW4"/>
<proteinExistence type="inferred from homology"/>
<dbReference type="EMBL" id="JAMWYS010000024">
    <property type="protein sequence ID" value="MCO4292225.1"/>
    <property type="molecule type" value="Genomic_DNA"/>
</dbReference>
<comment type="cofactor">
    <cofactor evidence="1">
        <name>pyridoxal 5'-phosphate</name>
        <dbReference type="ChEBI" id="CHEBI:597326"/>
    </cofactor>
</comment>
<sequence length="293" mass="32886">MLPIFSPVEELKNDLFEQKQVKVYIKRDDLIHPFISGNKWRKLKYVLADARDSNKNHLVSFGGAYSNHLLALACAGAKFGFKTTGIIRGDEPRKLNHQLFLCQQFGMDFLFVSRETYRNKPQLFFNNFANDPDAYFIDEGGAGNLALPGCAELLDELPEPYDHIFLACGTGTTLAGLAMGAFQRNLSTKIEGIAVLKGADFLHSDIQQLIGTDPKFTLHLDYHQGGYAKTNTEYLNWLFDFNKTGLLLDHVYTGKMMFALFDLISKDYFKPGSRILTIHTGGLTGLIGLNNEQ</sequence>
<evidence type="ECO:0000256" key="1">
    <source>
        <dbReference type="ARBA" id="ARBA00001933"/>
    </source>
</evidence>
<dbReference type="SUPFAM" id="SSF53686">
    <property type="entry name" value="Tryptophan synthase beta subunit-like PLP-dependent enzymes"/>
    <property type="match status" value="1"/>
</dbReference>
<dbReference type="Pfam" id="PF00291">
    <property type="entry name" value="PALP"/>
    <property type="match status" value="1"/>
</dbReference>
<keyword evidence="8" id="KW-1185">Reference proteome</keyword>
<evidence type="ECO:0000256" key="5">
    <source>
        <dbReference type="PIRSR" id="PIRSR006278-2"/>
    </source>
</evidence>
<evidence type="ECO:0000256" key="2">
    <source>
        <dbReference type="ARBA" id="ARBA00008639"/>
    </source>
</evidence>
<organism evidence="7 8">
    <name type="scientific">Solitalea agri</name>
    <dbReference type="NCBI Taxonomy" id="2953739"/>
    <lineage>
        <taxon>Bacteria</taxon>
        <taxon>Pseudomonadati</taxon>
        <taxon>Bacteroidota</taxon>
        <taxon>Sphingobacteriia</taxon>
        <taxon>Sphingobacteriales</taxon>
        <taxon>Sphingobacteriaceae</taxon>
        <taxon>Solitalea</taxon>
    </lineage>
</organism>
<evidence type="ECO:0000256" key="4">
    <source>
        <dbReference type="PIRSR" id="PIRSR006278-1"/>
    </source>
</evidence>